<organism evidence="1 2">
    <name type="scientific">Holothuria leucospilota</name>
    <name type="common">Black long sea cucumber</name>
    <name type="synonym">Mertensiothuria leucospilota</name>
    <dbReference type="NCBI Taxonomy" id="206669"/>
    <lineage>
        <taxon>Eukaryota</taxon>
        <taxon>Metazoa</taxon>
        <taxon>Echinodermata</taxon>
        <taxon>Eleutherozoa</taxon>
        <taxon>Echinozoa</taxon>
        <taxon>Holothuroidea</taxon>
        <taxon>Aspidochirotacea</taxon>
        <taxon>Aspidochirotida</taxon>
        <taxon>Holothuriidae</taxon>
        <taxon>Holothuria</taxon>
    </lineage>
</organism>
<dbReference type="AlphaFoldDB" id="A0A9Q1BF37"/>
<evidence type="ECO:0000313" key="2">
    <source>
        <dbReference type="Proteomes" id="UP001152320"/>
    </source>
</evidence>
<accession>A0A9Q1BF37</accession>
<proteinExistence type="predicted"/>
<sequence length="109" mass="11819">MINALATPLGIAWGSAEDLEKNLMLALGLSQAFVCITVVSNQRCPQSLWRAENHAFTILQVPHRLPLGFVQFAAPCRFILALTLKDDKGQGHGSVGILTGVQRQRPVGK</sequence>
<comment type="caution">
    <text evidence="1">The sequence shown here is derived from an EMBL/GenBank/DDBJ whole genome shotgun (WGS) entry which is preliminary data.</text>
</comment>
<dbReference type="Proteomes" id="UP001152320">
    <property type="component" value="Chromosome 20"/>
</dbReference>
<evidence type="ECO:0000313" key="1">
    <source>
        <dbReference type="EMBL" id="KAJ8023133.1"/>
    </source>
</evidence>
<keyword evidence="2" id="KW-1185">Reference proteome</keyword>
<protein>
    <submittedName>
        <fullName evidence="1">Uncharacterized protein</fullName>
    </submittedName>
</protein>
<reference evidence="1" key="1">
    <citation type="submission" date="2021-10" db="EMBL/GenBank/DDBJ databases">
        <title>Tropical sea cucumber genome reveals ecological adaptation and Cuvierian tubules defense mechanism.</title>
        <authorList>
            <person name="Chen T."/>
        </authorList>
    </citation>
    <scope>NUCLEOTIDE SEQUENCE</scope>
    <source>
        <strain evidence="1">Nanhai2018</strain>
        <tissue evidence="1">Muscle</tissue>
    </source>
</reference>
<gene>
    <name evidence="1" type="ORF">HOLleu_38228</name>
</gene>
<name>A0A9Q1BF37_HOLLE</name>
<dbReference type="EMBL" id="JAIZAY010000020">
    <property type="protein sequence ID" value="KAJ8023133.1"/>
    <property type="molecule type" value="Genomic_DNA"/>
</dbReference>